<dbReference type="EMBL" id="LR796211">
    <property type="protein sequence ID" value="CAB4127572.1"/>
    <property type="molecule type" value="Genomic_DNA"/>
</dbReference>
<organism evidence="1">
    <name type="scientific">uncultured Caudovirales phage</name>
    <dbReference type="NCBI Taxonomy" id="2100421"/>
    <lineage>
        <taxon>Viruses</taxon>
        <taxon>Duplodnaviria</taxon>
        <taxon>Heunggongvirae</taxon>
        <taxon>Uroviricota</taxon>
        <taxon>Caudoviricetes</taxon>
        <taxon>Peduoviridae</taxon>
        <taxon>Maltschvirus</taxon>
        <taxon>Maltschvirus maltsch</taxon>
    </lineage>
</organism>
<name>A0A6J5L1T1_9CAUD</name>
<protein>
    <submittedName>
        <fullName evidence="1">Uncharacterized protein</fullName>
    </submittedName>
</protein>
<evidence type="ECO:0000313" key="1">
    <source>
        <dbReference type="EMBL" id="CAB4127572.1"/>
    </source>
</evidence>
<accession>A0A6J5L1T1</accession>
<sequence length="724" mass="74495">MVDLTKLSDADLQALHSGDLTKISDAGLATLHSPAPEPKKQISVQAGDTLSQIPRQVGLTARYGLEGLANTAQIVTEPIRYITDKLTPDRSSTLSNVVTGTAPPPKSMPLGVMATKLADWIGLPSPQTPDERVIGDASRLVAGAGGMAGGARLASNYLTGAAQKVASTLAQGPGQQAISAAGAGLAGGFAREAGGGDGAQFAASLGAGIATPMVANKLASLATSGVNAIKTAMTPQAMIDQQVDQQISLALKQAGVDWSSVSERIKQGMRSDVADALSTGGKLDPAATARLLQFKMVPGTQPTRGMISQDPGQITREKNLAKVGANSLDIGLQKLPNLESSNTTALLRNLDDAGASGAPDAYEAGRRGVNALQSLVNRKQAGIDALYAGARDATGRQVVLDGPAATRSINEQLVKDNVGKLPPEVDQIINDITSGKTPLTVDYQQQLVKNLYRKIKGTQDGDLKHGLGIVRRFLDGAEPIPNAPNPGNLPAVAGTMAPGAQAGQEAIDAFKAARGAHKAFMDQVESTPALKAVVDGIEPDQFVSRFITGKGATVGDVQAMADAASSSPEALQALKQHLVAHLKGAATGQAGDINKFRADSFNNALNNIGERKLAVFFSPEEITKLRAVGNVSNYASAQPAGTAVNNSNSGALVAAKAMDMLDAIAGKMPLGIDTLIHGTIRGVQQRQVMNPGNALKALGAPAVQRANPILALPIIAAGQGSNDR</sequence>
<gene>
    <name evidence="1" type="ORF">UFOVP92_42</name>
</gene>
<proteinExistence type="predicted"/>
<reference evidence="1" key="1">
    <citation type="submission" date="2020-04" db="EMBL/GenBank/DDBJ databases">
        <authorList>
            <person name="Chiriac C."/>
            <person name="Salcher M."/>
            <person name="Ghai R."/>
            <person name="Kavagutti S V."/>
        </authorList>
    </citation>
    <scope>NUCLEOTIDE SEQUENCE</scope>
</reference>